<feature type="signal peptide" evidence="1">
    <location>
        <begin position="1"/>
        <end position="28"/>
    </location>
</feature>
<organism evidence="2 3">
    <name type="scientific">Biomphalaria glabrata</name>
    <name type="common">Bloodfluke planorb</name>
    <name type="synonym">Freshwater snail</name>
    <dbReference type="NCBI Taxonomy" id="6526"/>
    <lineage>
        <taxon>Eukaryota</taxon>
        <taxon>Metazoa</taxon>
        <taxon>Spiralia</taxon>
        <taxon>Lophotrochozoa</taxon>
        <taxon>Mollusca</taxon>
        <taxon>Gastropoda</taxon>
        <taxon>Heterobranchia</taxon>
        <taxon>Euthyneura</taxon>
        <taxon>Panpulmonata</taxon>
        <taxon>Hygrophila</taxon>
        <taxon>Lymnaeoidea</taxon>
        <taxon>Planorbidae</taxon>
        <taxon>Biomphalaria</taxon>
    </lineage>
</organism>
<dbReference type="RefSeq" id="XP_055877190.1">
    <property type="nucleotide sequence ID" value="XM_056021215.1"/>
</dbReference>
<dbReference type="AlphaFoldDB" id="A0A9W2ZQH4"/>
<accession>A0A9W2ZQH4</accession>
<evidence type="ECO:0000256" key="1">
    <source>
        <dbReference type="SAM" id="SignalP"/>
    </source>
</evidence>
<keyword evidence="1" id="KW-0732">Signal</keyword>
<protein>
    <submittedName>
        <fullName evidence="3">Uncharacterized protein LOC129924717</fullName>
    </submittedName>
</protein>
<evidence type="ECO:0000313" key="2">
    <source>
        <dbReference type="Proteomes" id="UP001165740"/>
    </source>
</evidence>
<name>A0A9W2ZQH4_BIOGL</name>
<proteinExistence type="predicted"/>
<reference evidence="3" key="1">
    <citation type="submission" date="2025-08" db="UniProtKB">
        <authorList>
            <consortium name="RefSeq"/>
        </authorList>
    </citation>
    <scope>IDENTIFICATION</scope>
</reference>
<dbReference type="OrthoDB" id="10454319at2759"/>
<dbReference type="PROSITE" id="PS51257">
    <property type="entry name" value="PROKAR_LIPOPROTEIN"/>
    <property type="match status" value="1"/>
</dbReference>
<sequence>MTRKISYFSSYLQVCLFLLGCWLTQVLSLENIFISGYDNSTIALRRVENEACIETVNVQNDNSFMVNVSISNETYSRYYTVNSMQQMSFQVRDLIIINVSHRFQWI</sequence>
<gene>
    <name evidence="3" type="primary">LOC129924717</name>
</gene>
<keyword evidence="2" id="KW-1185">Reference proteome</keyword>
<evidence type="ECO:0000313" key="3">
    <source>
        <dbReference type="RefSeq" id="XP_055877190.1"/>
    </source>
</evidence>
<dbReference type="Proteomes" id="UP001165740">
    <property type="component" value="Chromosome 2"/>
</dbReference>
<dbReference type="GeneID" id="129924717"/>
<feature type="chain" id="PRO_5040737648" evidence="1">
    <location>
        <begin position="29"/>
        <end position="106"/>
    </location>
</feature>